<feature type="region of interest" description="Disordered" evidence="1">
    <location>
        <begin position="85"/>
        <end position="105"/>
    </location>
</feature>
<sequence length="159" mass="17396">MKKRLISVILLSSLAFATILSGCGNKDAASSNSSELKNGTYKVEAKDFDDKGWKQFAEIEVKDGKIVKAEYDSVNKKDSKLLKSQDKSYEEMMKSKTGTSPSEFSKTLSEELVKTQEVSKVEAVSGATHSSDDFKKLAQQAIDNAKKGDTAVTTIELNK</sequence>
<dbReference type="RefSeq" id="WP_072895717.1">
    <property type="nucleotide sequence ID" value="NZ_FQVM01000012.1"/>
</dbReference>
<dbReference type="SMART" id="SM00900">
    <property type="entry name" value="FMN_bind"/>
    <property type="match status" value="1"/>
</dbReference>
<name>A0A1M4WH55_9CLOT</name>
<evidence type="ECO:0000256" key="2">
    <source>
        <dbReference type="SAM" id="SignalP"/>
    </source>
</evidence>
<dbReference type="Gene3D" id="3.90.1010.20">
    <property type="match status" value="1"/>
</dbReference>
<dbReference type="PIRSF" id="PIRSF036531">
    <property type="entry name" value="Tpp15_prd"/>
    <property type="match status" value="1"/>
</dbReference>
<proteinExistence type="predicted"/>
<evidence type="ECO:0000313" key="4">
    <source>
        <dbReference type="EMBL" id="SHE80403.1"/>
    </source>
</evidence>
<feature type="signal peptide" evidence="2">
    <location>
        <begin position="1"/>
        <end position="17"/>
    </location>
</feature>
<dbReference type="STRING" id="1533.SAMN05443638_11236"/>
<accession>A0A1M4WH55</accession>
<dbReference type="InterPro" id="IPR007329">
    <property type="entry name" value="FMN-bd"/>
</dbReference>
<dbReference type="GO" id="GO:0010181">
    <property type="term" value="F:FMN binding"/>
    <property type="evidence" value="ECO:0007669"/>
    <property type="project" value="InterPro"/>
</dbReference>
<feature type="compositionally biased region" description="Basic and acidic residues" evidence="1">
    <location>
        <begin position="85"/>
        <end position="94"/>
    </location>
</feature>
<dbReference type="Pfam" id="PF04205">
    <property type="entry name" value="FMN_bind"/>
    <property type="match status" value="1"/>
</dbReference>
<dbReference type="OrthoDB" id="1937675at2"/>
<evidence type="ECO:0000259" key="3">
    <source>
        <dbReference type="SMART" id="SM00900"/>
    </source>
</evidence>
<keyword evidence="2" id="KW-0732">Signal</keyword>
<dbReference type="EMBL" id="FQVM01000012">
    <property type="protein sequence ID" value="SHE80403.1"/>
    <property type="molecule type" value="Genomic_DNA"/>
</dbReference>
<organism evidence="4 5">
    <name type="scientific">Clostridium fallax</name>
    <dbReference type="NCBI Taxonomy" id="1533"/>
    <lineage>
        <taxon>Bacteria</taxon>
        <taxon>Bacillati</taxon>
        <taxon>Bacillota</taxon>
        <taxon>Clostridia</taxon>
        <taxon>Eubacteriales</taxon>
        <taxon>Clostridiaceae</taxon>
        <taxon>Clostridium</taxon>
    </lineage>
</organism>
<dbReference type="PROSITE" id="PS51257">
    <property type="entry name" value="PROKAR_LIPOPROTEIN"/>
    <property type="match status" value="1"/>
</dbReference>
<keyword evidence="4" id="KW-0449">Lipoprotein</keyword>
<protein>
    <submittedName>
        <fullName evidence="4">Major membrane immunogen, membrane-anchored lipoprotein</fullName>
    </submittedName>
</protein>
<dbReference type="AlphaFoldDB" id="A0A1M4WH55"/>
<evidence type="ECO:0000256" key="1">
    <source>
        <dbReference type="SAM" id="MobiDB-lite"/>
    </source>
</evidence>
<feature type="compositionally biased region" description="Polar residues" evidence="1">
    <location>
        <begin position="96"/>
        <end position="105"/>
    </location>
</feature>
<dbReference type="InterPro" id="IPR017058">
    <property type="entry name" value="Major_M_immunogen_Tpp15_prd"/>
</dbReference>
<evidence type="ECO:0000313" key="5">
    <source>
        <dbReference type="Proteomes" id="UP000184035"/>
    </source>
</evidence>
<keyword evidence="5" id="KW-1185">Reference proteome</keyword>
<gene>
    <name evidence="4" type="ORF">SAMN05443638_11236</name>
</gene>
<dbReference type="Proteomes" id="UP000184035">
    <property type="component" value="Unassembled WGS sequence"/>
</dbReference>
<feature type="chain" id="PRO_5039476841" evidence="2">
    <location>
        <begin position="18"/>
        <end position="159"/>
    </location>
</feature>
<dbReference type="GO" id="GO:0016020">
    <property type="term" value="C:membrane"/>
    <property type="evidence" value="ECO:0007669"/>
    <property type="project" value="InterPro"/>
</dbReference>
<reference evidence="4 5" key="1">
    <citation type="submission" date="2016-11" db="EMBL/GenBank/DDBJ databases">
        <authorList>
            <person name="Jaros S."/>
            <person name="Januszkiewicz K."/>
            <person name="Wedrychowicz H."/>
        </authorList>
    </citation>
    <scope>NUCLEOTIDE SEQUENCE [LARGE SCALE GENOMIC DNA]</scope>
    <source>
        <strain evidence="4 5">DSM 2631</strain>
    </source>
</reference>
<feature type="domain" description="FMN-binding" evidence="3">
    <location>
        <begin position="52"/>
        <end position="145"/>
    </location>
</feature>